<dbReference type="GO" id="GO:0009244">
    <property type="term" value="P:lipopolysaccharide core region biosynthetic process"/>
    <property type="evidence" value="ECO:0007669"/>
    <property type="project" value="TreeGrafter"/>
</dbReference>
<dbReference type="GO" id="GO:0005829">
    <property type="term" value="C:cytosol"/>
    <property type="evidence" value="ECO:0007669"/>
    <property type="project" value="TreeGrafter"/>
</dbReference>
<evidence type="ECO:0000256" key="2">
    <source>
        <dbReference type="ARBA" id="ARBA00022679"/>
    </source>
</evidence>
<keyword evidence="2" id="KW-0808">Transferase</keyword>
<dbReference type="Proteomes" id="UP000314901">
    <property type="component" value="Chromosome"/>
</dbReference>
<dbReference type="PANTHER" id="PTHR30160">
    <property type="entry name" value="TETRAACYLDISACCHARIDE 4'-KINASE-RELATED"/>
    <property type="match status" value="1"/>
</dbReference>
<evidence type="ECO:0000313" key="4">
    <source>
        <dbReference type="Proteomes" id="UP000314901"/>
    </source>
</evidence>
<evidence type="ECO:0000256" key="1">
    <source>
        <dbReference type="ARBA" id="ARBA00022676"/>
    </source>
</evidence>
<dbReference type="PANTHER" id="PTHR30160:SF15">
    <property type="entry name" value="GLYCOSYLTRANSFERASE HI_0523-RELATED"/>
    <property type="match status" value="1"/>
</dbReference>
<dbReference type="KEGG" id="muv:FIT94_04370"/>
<gene>
    <name evidence="3" type="ORF">FIT94_04370</name>
</gene>
<accession>A0AAX1F0M4</accession>
<dbReference type="RefSeq" id="WP_139867992.1">
    <property type="nucleotide sequence ID" value="NZ_CP040949.1"/>
</dbReference>
<name>A0AAX1F0M4_9PROT</name>
<dbReference type="GeneID" id="66285116"/>
<organism evidence="3 4">
    <name type="scientific">Candidatus Methylopumilus universalis</name>
    <dbReference type="NCBI Taxonomy" id="2588536"/>
    <lineage>
        <taxon>Bacteria</taxon>
        <taxon>Pseudomonadati</taxon>
        <taxon>Pseudomonadota</taxon>
        <taxon>Betaproteobacteria</taxon>
        <taxon>Nitrosomonadales</taxon>
        <taxon>Methylophilaceae</taxon>
        <taxon>Candidatus Methylopumilus</taxon>
    </lineage>
</organism>
<protein>
    <submittedName>
        <fullName evidence="3">Glycosyltransferase family 9 protein</fullName>
    </submittedName>
</protein>
<proteinExistence type="predicted"/>
<dbReference type="InterPro" id="IPR002201">
    <property type="entry name" value="Glyco_trans_9"/>
</dbReference>
<dbReference type="EMBL" id="CP040953">
    <property type="protein sequence ID" value="QDC41294.1"/>
    <property type="molecule type" value="Genomic_DNA"/>
</dbReference>
<keyword evidence="1" id="KW-0328">Glycosyltransferase</keyword>
<dbReference type="AlphaFoldDB" id="A0AAX1F0M4"/>
<dbReference type="Pfam" id="PF01075">
    <property type="entry name" value="Glyco_transf_9"/>
    <property type="match status" value="1"/>
</dbReference>
<dbReference type="InterPro" id="IPR051199">
    <property type="entry name" value="LPS_LOS_Heptosyltrfase"/>
</dbReference>
<dbReference type="GO" id="GO:0008713">
    <property type="term" value="F:ADP-heptose-lipopolysaccharide heptosyltransferase activity"/>
    <property type="evidence" value="ECO:0007669"/>
    <property type="project" value="TreeGrafter"/>
</dbReference>
<reference evidence="3 4" key="1">
    <citation type="journal article" date="2019" name="ISME J.">
        <title>Evolution in action: habitat transition from sediment to the pelagial leads to genome streamlining in Methylophilaceae.</title>
        <authorList>
            <person name="Salcher M."/>
            <person name="Schaefle D."/>
            <person name="Kaspar M."/>
            <person name="Neuenschwander S.M."/>
            <person name="Ghai R."/>
        </authorList>
    </citation>
    <scope>NUCLEOTIDE SEQUENCE [LARGE SCALE GENOMIC DNA]</scope>
    <source>
        <strain evidence="3 4">MMS-RVI-51</strain>
    </source>
</reference>
<sequence>MHIALARSDNMGDLLFSLPLAASLKKHIPNTKITLIARNYVKDIADASPYIDAFLSHENLLKMQKEDAANYLKKLQIDSMLILKGNENILQLAKKAQIPHIVSHLKNYFWYVLTLNPFKFKIVNTNFKSKKGTLHFAQKCLKFLHFYNIDSMLERDELNAYLKLNVRNSPKVLNLLEKKKFNLVIHLGTNGNTSEWPLDQFDSLIQKLPDDVNIFLTGSLDEKKKFSSILKAHTKVIDLFDKLNGTELLCLLKNADGLIANATGPLHLAAALNTRVLGLYPSRPTVNIERWGPIGASIATISAPVCVLSEKNKKCDCMKKITVKEVLNYIKDNWLEAKKF</sequence>
<dbReference type="SUPFAM" id="SSF53756">
    <property type="entry name" value="UDP-Glycosyltransferase/glycogen phosphorylase"/>
    <property type="match status" value="1"/>
</dbReference>
<evidence type="ECO:0000313" key="3">
    <source>
        <dbReference type="EMBL" id="QDC41294.1"/>
    </source>
</evidence>
<dbReference type="Gene3D" id="3.40.50.2000">
    <property type="entry name" value="Glycogen Phosphorylase B"/>
    <property type="match status" value="2"/>
</dbReference>
<dbReference type="CDD" id="cd03789">
    <property type="entry name" value="GT9_LPS_heptosyltransferase"/>
    <property type="match status" value="1"/>
</dbReference>